<keyword evidence="4 5" id="KW-0173">Coenzyme A biosynthesis</keyword>
<keyword evidence="5" id="KW-0808">Transferase</keyword>
<dbReference type="SUPFAM" id="SSF52540">
    <property type="entry name" value="P-loop containing nucleoside triphosphate hydrolases"/>
    <property type="match status" value="1"/>
</dbReference>
<comment type="similarity">
    <text evidence="1 5">Belongs to the CoaE family.</text>
</comment>
<dbReference type="EC" id="2.7.1.24" evidence="5 6"/>
<accession>A0A106QD63</accession>
<evidence type="ECO:0000256" key="2">
    <source>
        <dbReference type="ARBA" id="ARBA00022741"/>
    </source>
</evidence>
<keyword evidence="2 5" id="KW-0547">Nucleotide-binding</keyword>
<sequence>MRIVVTGSIGTGKSTVCHALLQHMPGYDLVSADQMVHELYANNTQFQAGLQSKFGTTDRKAIARIVFADRAKRVELEALSWAFLAQAVDALFLKENVIFEFPLFFEHPHWLGCPDVVIVLGCDEQTQRARVYARDGISVEAVDRILAAQLPQAEKAKRADIYLDTSGSLDSVLAAVAALPAQLNRFATSSKS</sequence>
<dbReference type="GO" id="GO:0004140">
    <property type="term" value="F:dephospho-CoA kinase activity"/>
    <property type="evidence" value="ECO:0007669"/>
    <property type="project" value="UniProtKB-UniRule"/>
</dbReference>
<evidence type="ECO:0000313" key="8">
    <source>
        <dbReference type="Proteomes" id="UP000060630"/>
    </source>
</evidence>
<feature type="binding site" evidence="5">
    <location>
        <begin position="10"/>
        <end position="15"/>
    </location>
    <ligand>
        <name>ATP</name>
        <dbReference type="ChEBI" id="CHEBI:30616"/>
    </ligand>
</feature>
<dbReference type="UniPathway" id="UPA00241">
    <property type="reaction ID" value="UER00356"/>
</dbReference>
<evidence type="ECO:0000256" key="1">
    <source>
        <dbReference type="ARBA" id="ARBA00009018"/>
    </source>
</evidence>
<evidence type="ECO:0000313" key="7">
    <source>
        <dbReference type="EMBL" id="KWA84113.1"/>
    </source>
</evidence>
<dbReference type="PROSITE" id="PS51219">
    <property type="entry name" value="DPCK"/>
    <property type="match status" value="1"/>
</dbReference>
<dbReference type="AlphaFoldDB" id="A0A106QD63"/>
<comment type="caution">
    <text evidence="7">The sequence shown here is derived from an EMBL/GenBank/DDBJ whole genome shotgun (WGS) entry which is preliminary data.</text>
</comment>
<dbReference type="EMBL" id="LPHD01000049">
    <property type="protein sequence ID" value="KWA84113.1"/>
    <property type="molecule type" value="Genomic_DNA"/>
</dbReference>
<dbReference type="PANTHER" id="PTHR10695:SF46">
    <property type="entry name" value="BIFUNCTIONAL COENZYME A SYNTHASE-RELATED"/>
    <property type="match status" value="1"/>
</dbReference>
<dbReference type="InterPro" id="IPR027417">
    <property type="entry name" value="P-loop_NTPase"/>
</dbReference>
<dbReference type="InterPro" id="IPR001977">
    <property type="entry name" value="Depp_CoAkinase"/>
</dbReference>
<proteinExistence type="inferred from homology"/>
<evidence type="ECO:0000256" key="4">
    <source>
        <dbReference type="ARBA" id="ARBA00022993"/>
    </source>
</evidence>
<dbReference type="HAMAP" id="MF_00376">
    <property type="entry name" value="Dephospho_CoA_kinase"/>
    <property type="match status" value="1"/>
</dbReference>
<dbReference type="GO" id="GO:0005524">
    <property type="term" value="F:ATP binding"/>
    <property type="evidence" value="ECO:0007669"/>
    <property type="project" value="UniProtKB-UniRule"/>
</dbReference>
<protein>
    <recommendedName>
        <fullName evidence="5 6">Dephospho-CoA kinase</fullName>
        <ecNumber evidence="5 6">2.7.1.24</ecNumber>
    </recommendedName>
    <alternativeName>
        <fullName evidence="5">Dephosphocoenzyme A kinase</fullName>
    </alternativeName>
</protein>
<name>A0A106QD63_9BURK</name>
<evidence type="ECO:0000256" key="3">
    <source>
        <dbReference type="ARBA" id="ARBA00022840"/>
    </source>
</evidence>
<dbReference type="Pfam" id="PF01121">
    <property type="entry name" value="CoaE"/>
    <property type="match status" value="1"/>
</dbReference>
<evidence type="ECO:0000256" key="6">
    <source>
        <dbReference type="NCBIfam" id="TIGR00152"/>
    </source>
</evidence>
<dbReference type="NCBIfam" id="TIGR00152">
    <property type="entry name" value="dephospho-CoA kinase"/>
    <property type="match status" value="1"/>
</dbReference>
<dbReference type="RefSeq" id="WP_060192511.1">
    <property type="nucleotide sequence ID" value="NZ_LPHD01000049.1"/>
</dbReference>
<dbReference type="GO" id="GO:0005737">
    <property type="term" value="C:cytoplasm"/>
    <property type="evidence" value="ECO:0007669"/>
    <property type="project" value="UniProtKB-SubCell"/>
</dbReference>
<dbReference type="GO" id="GO:0015937">
    <property type="term" value="P:coenzyme A biosynthetic process"/>
    <property type="evidence" value="ECO:0007669"/>
    <property type="project" value="UniProtKB-UniRule"/>
</dbReference>
<keyword evidence="5" id="KW-0418">Kinase</keyword>
<dbReference type="Proteomes" id="UP000060630">
    <property type="component" value="Unassembled WGS sequence"/>
</dbReference>
<dbReference type="PANTHER" id="PTHR10695">
    <property type="entry name" value="DEPHOSPHO-COA KINASE-RELATED"/>
    <property type="match status" value="1"/>
</dbReference>
<dbReference type="CDD" id="cd02022">
    <property type="entry name" value="DPCK"/>
    <property type="match status" value="1"/>
</dbReference>
<organism evidence="7 8">
    <name type="scientific">Burkholderia ubonensis</name>
    <dbReference type="NCBI Taxonomy" id="101571"/>
    <lineage>
        <taxon>Bacteria</taxon>
        <taxon>Pseudomonadati</taxon>
        <taxon>Pseudomonadota</taxon>
        <taxon>Betaproteobacteria</taxon>
        <taxon>Burkholderiales</taxon>
        <taxon>Burkholderiaceae</taxon>
        <taxon>Burkholderia</taxon>
        <taxon>Burkholderia cepacia complex</taxon>
    </lineage>
</organism>
<comment type="catalytic activity">
    <reaction evidence="5">
        <text>3'-dephospho-CoA + ATP = ADP + CoA + H(+)</text>
        <dbReference type="Rhea" id="RHEA:18245"/>
        <dbReference type="ChEBI" id="CHEBI:15378"/>
        <dbReference type="ChEBI" id="CHEBI:30616"/>
        <dbReference type="ChEBI" id="CHEBI:57287"/>
        <dbReference type="ChEBI" id="CHEBI:57328"/>
        <dbReference type="ChEBI" id="CHEBI:456216"/>
        <dbReference type="EC" id="2.7.1.24"/>
    </reaction>
</comment>
<gene>
    <name evidence="5" type="primary">coaE</name>
    <name evidence="7" type="ORF">WL29_22370</name>
</gene>
<evidence type="ECO:0000256" key="5">
    <source>
        <dbReference type="HAMAP-Rule" id="MF_00376"/>
    </source>
</evidence>
<keyword evidence="5" id="KW-0963">Cytoplasm</keyword>
<reference evidence="7 8" key="1">
    <citation type="submission" date="2015-11" db="EMBL/GenBank/DDBJ databases">
        <title>Expanding the genomic diversity of Burkholderia species for the development of highly accurate diagnostics.</title>
        <authorList>
            <person name="Sahl J."/>
            <person name="Keim P."/>
            <person name="Wagner D."/>
        </authorList>
    </citation>
    <scope>NUCLEOTIDE SEQUENCE [LARGE SCALE GENOMIC DNA]</scope>
    <source>
        <strain evidence="7 8">MSMB2087WGS</strain>
    </source>
</reference>
<comment type="function">
    <text evidence="5">Catalyzes the phosphorylation of the 3'-hydroxyl group of dephosphocoenzyme A to form coenzyme A.</text>
</comment>
<comment type="subcellular location">
    <subcellularLocation>
        <location evidence="5">Cytoplasm</location>
    </subcellularLocation>
</comment>
<keyword evidence="3 5" id="KW-0067">ATP-binding</keyword>
<dbReference type="Gene3D" id="3.40.50.300">
    <property type="entry name" value="P-loop containing nucleotide triphosphate hydrolases"/>
    <property type="match status" value="1"/>
</dbReference>
<comment type="pathway">
    <text evidence="5">Cofactor biosynthesis; coenzyme A biosynthesis; CoA from (R)-pantothenate: step 5/5.</text>
</comment>